<evidence type="ECO:0000313" key="1">
    <source>
        <dbReference type="EMBL" id="KAJ9064122.1"/>
    </source>
</evidence>
<evidence type="ECO:0000313" key="2">
    <source>
        <dbReference type="Proteomes" id="UP001165960"/>
    </source>
</evidence>
<comment type="caution">
    <text evidence="1">The sequence shown here is derived from an EMBL/GenBank/DDBJ whole genome shotgun (WGS) entry which is preliminary data.</text>
</comment>
<protein>
    <submittedName>
        <fullName evidence="1">Uncharacterized protein</fullName>
    </submittedName>
</protein>
<organism evidence="1 2">
    <name type="scientific">Entomophthora muscae</name>
    <dbReference type="NCBI Taxonomy" id="34485"/>
    <lineage>
        <taxon>Eukaryota</taxon>
        <taxon>Fungi</taxon>
        <taxon>Fungi incertae sedis</taxon>
        <taxon>Zoopagomycota</taxon>
        <taxon>Entomophthoromycotina</taxon>
        <taxon>Entomophthoromycetes</taxon>
        <taxon>Entomophthorales</taxon>
        <taxon>Entomophthoraceae</taxon>
        <taxon>Entomophthora</taxon>
    </lineage>
</organism>
<gene>
    <name evidence="1" type="ORF">DSO57_1033725</name>
</gene>
<dbReference type="Proteomes" id="UP001165960">
    <property type="component" value="Unassembled WGS sequence"/>
</dbReference>
<sequence>MIPERIKSGGGRVQFDLVCNATAVECSHVKRVLFTAGECLNNVIVIKEKILTHIHYYDFCGGNATCTPRVIGSSSHNEIVLGGRYKDYLYPQALVKQLGTKEIKSGRFHDYDMKIILDAKTKFQIVGQVNFTSEKTSLLDLVAHEMLHGLGIGSSFNMLSKSRNLAMPWYVKGFNRTLNFTQNIFNSHLYIRETGEPLSKFLDKLNSLPKITRPQNHTLLLQPPYIDTITELSSLLTTNGSIYFLTTNNSKVDMDTSYTDYRPGTTLSHLDKGYFNTVESTMISQGTYGSGTDSLSDYTSWYISPYGPLTLEILASLGYTMRKNPTWGHSLGGIIQLLRQDKRFIKRMNRINPPKRRTKKTN</sequence>
<keyword evidence="2" id="KW-1185">Reference proteome</keyword>
<dbReference type="EMBL" id="QTSX02004530">
    <property type="protein sequence ID" value="KAJ9064122.1"/>
    <property type="molecule type" value="Genomic_DNA"/>
</dbReference>
<proteinExistence type="predicted"/>
<name>A0ACC2SPD7_9FUNG</name>
<reference evidence="1" key="1">
    <citation type="submission" date="2022-04" db="EMBL/GenBank/DDBJ databases">
        <title>Genome of the entomopathogenic fungus Entomophthora muscae.</title>
        <authorList>
            <person name="Elya C."/>
            <person name="Lovett B.R."/>
            <person name="Lee E."/>
            <person name="Macias A.M."/>
            <person name="Hajek A.E."/>
            <person name="De Bivort B.L."/>
            <person name="Kasson M.T."/>
            <person name="De Fine Licht H.H."/>
            <person name="Stajich J.E."/>
        </authorList>
    </citation>
    <scope>NUCLEOTIDE SEQUENCE</scope>
    <source>
        <strain evidence="1">Berkeley</strain>
    </source>
</reference>
<accession>A0ACC2SPD7</accession>